<feature type="chain" id="PRO_5035274378" description="Meg domain-containing protein" evidence="2">
    <location>
        <begin position="23"/>
        <end position="87"/>
    </location>
</feature>
<dbReference type="EMBL" id="JAAALK010000282">
    <property type="protein sequence ID" value="KAG8077232.1"/>
    <property type="molecule type" value="Genomic_DNA"/>
</dbReference>
<sequence length="87" mass="9026">MKNNSSMSVFMLLLVVGSFAIAARSMESVEAAAGGGGLTQPVIDPKTNCFQTNHCSGIPSPCFACIKRPSSTFSSQGHCEKSCPPTA</sequence>
<protein>
    <recommendedName>
        <fullName evidence="3">Meg domain-containing protein</fullName>
    </recommendedName>
</protein>
<dbReference type="Pfam" id="PF24153">
    <property type="entry name" value="Meg"/>
    <property type="match status" value="1"/>
</dbReference>
<feature type="domain" description="Meg" evidence="3">
    <location>
        <begin position="5"/>
        <end position="83"/>
    </location>
</feature>
<evidence type="ECO:0000256" key="2">
    <source>
        <dbReference type="SAM" id="SignalP"/>
    </source>
</evidence>
<dbReference type="Proteomes" id="UP000729402">
    <property type="component" value="Unassembled WGS sequence"/>
</dbReference>
<feature type="signal peptide" evidence="2">
    <location>
        <begin position="1"/>
        <end position="22"/>
    </location>
</feature>
<evidence type="ECO:0000313" key="5">
    <source>
        <dbReference type="Proteomes" id="UP000729402"/>
    </source>
</evidence>
<reference evidence="4" key="1">
    <citation type="journal article" date="2021" name="bioRxiv">
        <title>Whole Genome Assembly and Annotation of Northern Wild Rice, Zizania palustris L., Supports a Whole Genome Duplication in the Zizania Genus.</title>
        <authorList>
            <person name="Haas M."/>
            <person name="Kono T."/>
            <person name="Macchietto M."/>
            <person name="Millas R."/>
            <person name="McGilp L."/>
            <person name="Shao M."/>
            <person name="Duquette J."/>
            <person name="Hirsch C.N."/>
            <person name="Kimball J."/>
        </authorList>
    </citation>
    <scope>NUCLEOTIDE SEQUENCE</scope>
    <source>
        <tissue evidence="4">Fresh leaf tissue</tissue>
    </source>
</reference>
<evidence type="ECO:0000256" key="1">
    <source>
        <dbReference type="ARBA" id="ARBA00010149"/>
    </source>
</evidence>
<reference evidence="4" key="2">
    <citation type="submission" date="2021-02" db="EMBL/GenBank/DDBJ databases">
        <authorList>
            <person name="Kimball J.A."/>
            <person name="Haas M.W."/>
            <person name="Macchietto M."/>
            <person name="Kono T."/>
            <person name="Duquette J."/>
            <person name="Shao M."/>
        </authorList>
    </citation>
    <scope>NUCLEOTIDE SEQUENCE</scope>
    <source>
        <tissue evidence="4">Fresh leaf tissue</tissue>
    </source>
</reference>
<evidence type="ECO:0000259" key="3">
    <source>
        <dbReference type="Pfam" id="PF24153"/>
    </source>
</evidence>
<evidence type="ECO:0000313" key="4">
    <source>
        <dbReference type="EMBL" id="KAG8077232.1"/>
    </source>
</evidence>
<organism evidence="4 5">
    <name type="scientific">Zizania palustris</name>
    <name type="common">Northern wild rice</name>
    <dbReference type="NCBI Taxonomy" id="103762"/>
    <lineage>
        <taxon>Eukaryota</taxon>
        <taxon>Viridiplantae</taxon>
        <taxon>Streptophyta</taxon>
        <taxon>Embryophyta</taxon>
        <taxon>Tracheophyta</taxon>
        <taxon>Spermatophyta</taxon>
        <taxon>Magnoliopsida</taxon>
        <taxon>Liliopsida</taxon>
        <taxon>Poales</taxon>
        <taxon>Poaceae</taxon>
        <taxon>BOP clade</taxon>
        <taxon>Oryzoideae</taxon>
        <taxon>Oryzeae</taxon>
        <taxon>Zizaniinae</taxon>
        <taxon>Zizania</taxon>
    </lineage>
</organism>
<gene>
    <name evidence="4" type="ORF">GUJ93_ZPchr0007g3838</name>
</gene>
<comment type="caution">
    <text evidence="4">The sequence shown here is derived from an EMBL/GenBank/DDBJ whole genome shotgun (WGS) entry which is preliminary data.</text>
</comment>
<comment type="similarity">
    <text evidence="1">Belongs to the MEG family.</text>
</comment>
<keyword evidence="2" id="KW-0732">Signal</keyword>
<proteinExistence type="inferred from homology"/>
<keyword evidence="5" id="KW-1185">Reference proteome</keyword>
<accession>A0A8J5SZL4</accession>
<name>A0A8J5SZL4_ZIZPA</name>
<dbReference type="InterPro" id="IPR056205">
    <property type="entry name" value="Meg"/>
</dbReference>
<dbReference type="AlphaFoldDB" id="A0A8J5SZL4"/>